<name>A0A193LC72_9GAMM</name>
<keyword evidence="3" id="KW-1185">Reference proteome</keyword>
<protein>
    <submittedName>
        <fullName evidence="2">Type-F conjugative transfer system pilin assembly protein TrbC</fullName>
    </submittedName>
</protein>
<dbReference type="InterPro" id="IPR014113">
    <property type="entry name" value="T4SS_TrbC_subgr"/>
</dbReference>
<dbReference type="Pfam" id="PF09673">
    <property type="entry name" value="TrbC_Ftype"/>
    <property type="match status" value="1"/>
</dbReference>
<dbReference type="AlphaFoldDB" id="A0A193LC72"/>
<dbReference type="Proteomes" id="UP000092695">
    <property type="component" value="Chromosome"/>
</dbReference>
<dbReference type="InterPro" id="IPR019106">
    <property type="entry name" value="T4SS_TrbC"/>
</dbReference>
<organism evidence="2 3">
    <name type="scientific">Woeseia oceani</name>
    <dbReference type="NCBI Taxonomy" id="1548547"/>
    <lineage>
        <taxon>Bacteria</taxon>
        <taxon>Pseudomonadati</taxon>
        <taxon>Pseudomonadota</taxon>
        <taxon>Gammaproteobacteria</taxon>
        <taxon>Woeseiales</taxon>
        <taxon>Woeseiaceae</taxon>
        <taxon>Woeseia</taxon>
    </lineage>
</organism>
<evidence type="ECO:0000256" key="1">
    <source>
        <dbReference type="SAM" id="SignalP"/>
    </source>
</evidence>
<keyword evidence="1" id="KW-0732">Signal</keyword>
<dbReference type="OrthoDB" id="6139428at2"/>
<evidence type="ECO:0000313" key="2">
    <source>
        <dbReference type="EMBL" id="ANO50031.1"/>
    </source>
</evidence>
<gene>
    <name evidence="2" type="ORF">BA177_01265</name>
</gene>
<accession>A0A193LC72</accession>
<dbReference type="STRING" id="1548547.BA177_01265"/>
<feature type="signal peptide" evidence="1">
    <location>
        <begin position="1"/>
        <end position="19"/>
    </location>
</feature>
<dbReference type="EMBL" id="CP016268">
    <property type="protein sequence ID" value="ANO50031.1"/>
    <property type="molecule type" value="Genomic_DNA"/>
</dbReference>
<proteinExistence type="predicted"/>
<dbReference type="NCBIfam" id="TIGR02742">
    <property type="entry name" value="TrbC_Ftype"/>
    <property type="match status" value="1"/>
</dbReference>
<sequence>MLRLLIVSVLTMATAKAVADEKDFAAADSRIIEVQRDTASAMEEVDGVDVSKTLPSFEEANQRSESLSQVRFPQLDAELTDPNTLSSIADLMDDAQALAAKLGVPHASDQRVSVYVFASFSMPDASLRSLMRQGELTGVPIVLRGLVNNSIEATMRAVHSLFKEGENPEYGALIDPTLFQRFAIDQVPTVVVAEAAAGTCTPTDCPTPEHVKIAGDVPLRYALDRIALAKPQYRHELRALMRKLEPERQW</sequence>
<dbReference type="KEGG" id="woc:BA177_01265"/>
<feature type="chain" id="PRO_5008260022" evidence="1">
    <location>
        <begin position="20"/>
        <end position="250"/>
    </location>
</feature>
<dbReference type="RefSeq" id="WP_068612039.1">
    <property type="nucleotide sequence ID" value="NZ_CP016268.1"/>
</dbReference>
<reference evidence="2 3" key="1">
    <citation type="submission" date="2016-06" db="EMBL/GenBank/DDBJ databases">
        <title>Complete genome sequence of a deep-branching marine Gamma Proteobacterium Woeseia oceani type strain XK5.</title>
        <authorList>
            <person name="Mu D."/>
            <person name="Du Z."/>
        </authorList>
    </citation>
    <scope>NUCLEOTIDE SEQUENCE [LARGE SCALE GENOMIC DNA]</scope>
    <source>
        <strain evidence="2 3">XK5</strain>
    </source>
</reference>
<evidence type="ECO:0000313" key="3">
    <source>
        <dbReference type="Proteomes" id="UP000092695"/>
    </source>
</evidence>